<feature type="transmembrane region" description="Helical" evidence="4">
    <location>
        <begin position="240"/>
        <end position="256"/>
    </location>
</feature>
<keyword evidence="2 3" id="KW-0802">TPR repeat</keyword>
<dbReference type="RefSeq" id="WP_081148230.1">
    <property type="nucleotide sequence ID" value="NZ_LVYD01000048.1"/>
</dbReference>
<feature type="transmembrane region" description="Helical" evidence="4">
    <location>
        <begin position="363"/>
        <end position="382"/>
    </location>
</feature>
<dbReference type="PANTHER" id="PTHR44943">
    <property type="entry name" value="CELLULOSE SYNTHASE OPERON PROTEIN C"/>
    <property type="match status" value="1"/>
</dbReference>
<feature type="transmembrane region" description="Helical" evidence="4">
    <location>
        <begin position="337"/>
        <end position="356"/>
    </location>
</feature>
<feature type="transmembrane region" description="Helical" evidence="4">
    <location>
        <begin position="388"/>
        <end position="411"/>
    </location>
</feature>
<feature type="transmembrane region" description="Helical" evidence="4">
    <location>
        <begin position="268"/>
        <end position="289"/>
    </location>
</feature>
<dbReference type="Pfam" id="PF14559">
    <property type="entry name" value="TPR_19"/>
    <property type="match status" value="1"/>
</dbReference>
<dbReference type="EMBL" id="LVYD01000048">
    <property type="protein sequence ID" value="OQP62835.1"/>
    <property type="molecule type" value="Genomic_DNA"/>
</dbReference>
<dbReference type="PANTHER" id="PTHR44943:SF5">
    <property type="entry name" value="BLL7697 PROTEIN"/>
    <property type="match status" value="1"/>
</dbReference>
<evidence type="ECO:0000313" key="6">
    <source>
        <dbReference type="Proteomes" id="UP000192796"/>
    </source>
</evidence>
<evidence type="ECO:0000313" key="5">
    <source>
        <dbReference type="EMBL" id="OQP62835.1"/>
    </source>
</evidence>
<dbReference type="InterPro" id="IPR051685">
    <property type="entry name" value="Ycf3/AcsC/BcsC/TPR_MFPF"/>
</dbReference>
<feature type="transmembrane region" description="Helical" evidence="4">
    <location>
        <begin position="310"/>
        <end position="331"/>
    </location>
</feature>
<keyword evidence="4" id="KW-0812">Transmembrane</keyword>
<keyword evidence="1" id="KW-0677">Repeat</keyword>
<keyword evidence="6" id="KW-1185">Reference proteome</keyword>
<dbReference type="PROSITE" id="PS50005">
    <property type="entry name" value="TPR"/>
    <property type="match status" value="2"/>
</dbReference>
<evidence type="ECO:0000256" key="4">
    <source>
        <dbReference type="SAM" id="Phobius"/>
    </source>
</evidence>
<proteinExistence type="predicted"/>
<dbReference type="Gene3D" id="1.25.40.10">
    <property type="entry name" value="Tetratricopeptide repeat domain"/>
    <property type="match status" value="1"/>
</dbReference>
<gene>
    <name evidence="5" type="ORF">A3860_26345</name>
</gene>
<dbReference type="InterPro" id="IPR019734">
    <property type="entry name" value="TPR_rpt"/>
</dbReference>
<dbReference type="Proteomes" id="UP000192796">
    <property type="component" value="Unassembled WGS sequence"/>
</dbReference>
<feature type="repeat" description="TPR" evidence="3">
    <location>
        <begin position="172"/>
        <end position="205"/>
    </location>
</feature>
<evidence type="ECO:0000256" key="1">
    <source>
        <dbReference type="ARBA" id="ARBA00022737"/>
    </source>
</evidence>
<dbReference type="InterPro" id="IPR013105">
    <property type="entry name" value="TPR_2"/>
</dbReference>
<dbReference type="AlphaFoldDB" id="A0A1V9FWW1"/>
<name>A0A1V9FWW1_9BACT</name>
<keyword evidence="4" id="KW-0472">Membrane</keyword>
<dbReference type="OrthoDB" id="1489995at2"/>
<comment type="caution">
    <text evidence="5">The sequence shown here is derived from an EMBL/GenBank/DDBJ whole genome shotgun (WGS) entry which is preliminary data.</text>
</comment>
<dbReference type="SUPFAM" id="SSF48452">
    <property type="entry name" value="TPR-like"/>
    <property type="match status" value="1"/>
</dbReference>
<evidence type="ECO:0000256" key="2">
    <source>
        <dbReference type="ARBA" id="ARBA00022803"/>
    </source>
</evidence>
<accession>A0A1V9FWW1</accession>
<keyword evidence="4" id="KW-1133">Transmembrane helix</keyword>
<protein>
    <submittedName>
        <fullName evidence="5">Uncharacterized protein</fullName>
    </submittedName>
</protein>
<dbReference type="Pfam" id="PF07719">
    <property type="entry name" value="TPR_2"/>
    <property type="match status" value="1"/>
</dbReference>
<evidence type="ECO:0000256" key="3">
    <source>
        <dbReference type="PROSITE-ProRule" id="PRU00339"/>
    </source>
</evidence>
<reference evidence="5 6" key="1">
    <citation type="submission" date="2016-03" db="EMBL/GenBank/DDBJ databases">
        <title>Niastella vici sp. nov., isolated from farmland soil.</title>
        <authorList>
            <person name="Chen L."/>
            <person name="Wang D."/>
            <person name="Yang S."/>
            <person name="Wang G."/>
        </authorList>
    </citation>
    <scope>NUCLEOTIDE SEQUENCE [LARGE SCALE GENOMIC DNA]</scope>
    <source>
        <strain evidence="5 6">DJ57</strain>
    </source>
</reference>
<organism evidence="5 6">
    <name type="scientific">Niastella vici</name>
    <dbReference type="NCBI Taxonomy" id="1703345"/>
    <lineage>
        <taxon>Bacteria</taxon>
        <taxon>Pseudomonadati</taxon>
        <taxon>Bacteroidota</taxon>
        <taxon>Chitinophagia</taxon>
        <taxon>Chitinophagales</taxon>
        <taxon>Chitinophagaceae</taxon>
        <taxon>Niastella</taxon>
    </lineage>
</organism>
<dbReference type="STRING" id="1703345.A3860_26345"/>
<sequence length="416" mass="47508">MTEHSISKVGILIQQKKYDAAEKILRQLLAQEPTNIHYLSLLAEINLQQDRLSQAESIVEDAIGLSPDTPHLYFIKSRVDIQKDKYDDAENSIRQAVELDPYTADYFAWWAHIKLGRKQFDESLRLANQALAVDPENLLGLNVRSTALIKLNRKNESFQTIEGALRYNPNDAYTHANYGWGLLEKGDHKKALKHFKEALKNDPNFEYAQRGMIEALKASNPVYRMFLKFSFWMGNLSAKYQWAFIVGLFVGTQALSRLADANPSLQPFLIPVVIVLALFAFSTWVIKPISNLFLRFNAYGKFLLNKKEKMSSNFVAISLVVLLSGLFMFIYSMQDKYLVVAIYGFAMMVLCGMMFWPSKYNSIMLYTIAMAVFGLVAIWMAFTNNSATTIIIKAFIIAFVAFQWLANFLVIKRSNK</sequence>
<feature type="repeat" description="TPR" evidence="3">
    <location>
        <begin position="70"/>
        <end position="103"/>
    </location>
</feature>
<dbReference type="InterPro" id="IPR011990">
    <property type="entry name" value="TPR-like_helical_dom_sf"/>
</dbReference>
<dbReference type="SMART" id="SM00028">
    <property type="entry name" value="TPR"/>
    <property type="match status" value="6"/>
</dbReference>